<feature type="region of interest" description="Disordered" evidence="1">
    <location>
        <begin position="286"/>
        <end position="305"/>
    </location>
</feature>
<evidence type="ECO:0000313" key="4">
    <source>
        <dbReference type="Proteomes" id="UP000527616"/>
    </source>
</evidence>
<feature type="compositionally biased region" description="Low complexity" evidence="1">
    <location>
        <begin position="184"/>
        <end position="203"/>
    </location>
</feature>
<reference evidence="3 4" key="1">
    <citation type="submission" date="2020-07" db="EMBL/GenBank/DDBJ databases">
        <title>Sequencing the genomes of 1000 actinobacteria strains.</title>
        <authorList>
            <person name="Klenk H.-P."/>
        </authorList>
    </citation>
    <scope>NUCLEOTIDE SEQUENCE [LARGE SCALE GENOMIC DNA]</scope>
    <source>
        <strain evidence="3 4">DSM 103164</strain>
    </source>
</reference>
<feature type="compositionally biased region" description="Low complexity" evidence="1">
    <location>
        <begin position="79"/>
        <end position="90"/>
    </location>
</feature>
<comment type="caution">
    <text evidence="3">The sequence shown here is derived from an EMBL/GenBank/DDBJ whole genome shotgun (WGS) entry which is preliminary data.</text>
</comment>
<keyword evidence="2" id="KW-0472">Membrane</keyword>
<sequence length="649" mass="66499">MTEGHENRPRRAAADDSATDPTPATPHPEATPGRRALADNATDATAADQPVIQARRGLTPAPLVQGEQRPARSVRVHRAAATPSTATAASRDADTVLLPSVPADAAGATRADAPGTDEDEDTRIQPKINLPLARPEDTPEAPKATDEGAAAPPPAGSPWARPGSAAAAAAGTAATVIPAAAAAASSESTPANADSGSGDGAARPPRRSRSAGWAPASPETSARRRMLALGVAAAAALLTALTLVAYAAFGPDRQTVAGQPVGPTEPSAAPVLSEQSLINDSEASKIDDARSWQATRTVQGRPSDTPVPVCVGTDPNLPVPELSWWRQLQASGDDGTAAVHLTDAYPDAAQAEKVYANYADALAGCTRGGTFVITGGSTIEGVGDEAAAVKATYQGEENETHNVVIARTGRVVQVLDVTRIKNQVEMEPTVQALASAVNRQCSVAGGLCASGKIEVTDGPPAKPAKPTGLLLGSDVPRISKGIGAWGEAAVADRVSLATSTCVSQDLASAGGRDAQRQQSTMLLTNDSSAPENFGLDQVVITTKDDKAADALRKQLIDGITGCADDKLTAKANKVGGDIKVELGKETAQGAAFTAVEKQNASTESRFRLGVLSVGKQVIFVQANTTAKFDFTDNQWRAVVARAAERAVQA</sequence>
<accession>A0A7Z0D7I4</accession>
<name>A0A7Z0D7I4_9ACTN</name>
<dbReference type="RefSeq" id="WP_179444280.1">
    <property type="nucleotide sequence ID" value="NZ_JACBZS010000001.1"/>
</dbReference>
<evidence type="ECO:0000256" key="2">
    <source>
        <dbReference type="SAM" id="Phobius"/>
    </source>
</evidence>
<feature type="compositionally biased region" description="Low complexity" evidence="1">
    <location>
        <begin position="157"/>
        <end position="172"/>
    </location>
</feature>
<feature type="transmembrane region" description="Helical" evidence="2">
    <location>
        <begin position="227"/>
        <end position="249"/>
    </location>
</feature>
<feature type="compositionally biased region" description="Low complexity" evidence="1">
    <location>
        <begin position="102"/>
        <end position="114"/>
    </location>
</feature>
<feature type="compositionally biased region" description="Low complexity" evidence="1">
    <location>
        <begin position="38"/>
        <end position="48"/>
    </location>
</feature>
<organism evidence="3 4">
    <name type="scientific">Naumannella cuiyingiana</name>
    <dbReference type="NCBI Taxonomy" id="1347891"/>
    <lineage>
        <taxon>Bacteria</taxon>
        <taxon>Bacillati</taxon>
        <taxon>Actinomycetota</taxon>
        <taxon>Actinomycetes</taxon>
        <taxon>Propionibacteriales</taxon>
        <taxon>Propionibacteriaceae</taxon>
        <taxon>Naumannella</taxon>
    </lineage>
</organism>
<dbReference type="EMBL" id="JACBZS010000001">
    <property type="protein sequence ID" value="NYI70307.1"/>
    <property type="molecule type" value="Genomic_DNA"/>
</dbReference>
<evidence type="ECO:0000256" key="1">
    <source>
        <dbReference type="SAM" id="MobiDB-lite"/>
    </source>
</evidence>
<feature type="compositionally biased region" description="Polar residues" evidence="1">
    <location>
        <begin position="292"/>
        <end position="302"/>
    </location>
</feature>
<keyword evidence="2" id="KW-0812">Transmembrane</keyword>
<dbReference type="Proteomes" id="UP000527616">
    <property type="component" value="Unassembled WGS sequence"/>
</dbReference>
<feature type="compositionally biased region" description="Basic and acidic residues" evidence="1">
    <location>
        <begin position="1"/>
        <end position="14"/>
    </location>
</feature>
<protein>
    <submittedName>
        <fullName evidence="3">Uncharacterized protein</fullName>
    </submittedName>
</protein>
<feature type="region of interest" description="Disordered" evidence="1">
    <location>
        <begin position="184"/>
        <end position="220"/>
    </location>
</feature>
<proteinExistence type="predicted"/>
<dbReference type="AlphaFoldDB" id="A0A7Z0D7I4"/>
<evidence type="ECO:0000313" key="3">
    <source>
        <dbReference type="EMBL" id="NYI70307.1"/>
    </source>
</evidence>
<keyword evidence="4" id="KW-1185">Reference proteome</keyword>
<gene>
    <name evidence="3" type="ORF">GGQ54_000867</name>
</gene>
<keyword evidence="2" id="KW-1133">Transmembrane helix</keyword>
<feature type="compositionally biased region" description="Low complexity" evidence="1">
    <location>
        <begin position="15"/>
        <end position="31"/>
    </location>
</feature>
<feature type="region of interest" description="Disordered" evidence="1">
    <location>
        <begin position="1"/>
        <end position="172"/>
    </location>
</feature>